<feature type="region of interest" description="Disordered" evidence="1">
    <location>
        <begin position="952"/>
        <end position="1002"/>
    </location>
</feature>
<dbReference type="EMBL" id="KN839846">
    <property type="protein sequence ID" value="KIJ64394.1"/>
    <property type="molecule type" value="Genomic_DNA"/>
</dbReference>
<dbReference type="OrthoDB" id="2687259at2759"/>
<feature type="compositionally biased region" description="Polar residues" evidence="1">
    <location>
        <begin position="537"/>
        <end position="551"/>
    </location>
</feature>
<dbReference type="HOGENOM" id="CLU_002498_0_1_1"/>
<feature type="non-terminal residue" evidence="2">
    <location>
        <position position="1030"/>
    </location>
</feature>
<feature type="region of interest" description="Disordered" evidence="1">
    <location>
        <begin position="517"/>
        <end position="557"/>
    </location>
</feature>
<dbReference type="AlphaFoldDB" id="A0A0C9VFR3"/>
<feature type="non-terminal residue" evidence="2">
    <location>
        <position position="1"/>
    </location>
</feature>
<evidence type="ECO:0000313" key="2">
    <source>
        <dbReference type="EMBL" id="KIJ64394.1"/>
    </source>
</evidence>
<proteinExistence type="predicted"/>
<sequence length="1030" mass="118139">FQPEDVRDTKWTAIDRKLGGGSIQVDRTKEDCEWSDEDSGWKKTPVRISAPFHRRTQHPGPKEYVVEGFHHRSLVEVIREAVTDPTHHRLLHYEPYELRWQPPHKASDVRVYGELFTSSTFMTAHRQLQDSPPEFECDLPRRVIGLMFWSDSTHLTAFGTAKLWPLYLYIGNESKYMRCQPSSNLCSHAAYFQSLPDSFKDFAAANAGGNPPGDSFFTHCNRELFHAQWGILLDDEFIEAYQHGIVVQCYDGIKRRLYPRIFTYSADYPEKILIATIRNLGTCPCPRCLIPKSRIQHIATERDILQRKLLRRCDTKERREKVATARRLIYERQYTVDTAQVEALLKDESLVPTLNAFSERLHATGFDLFHMLVVDLLHEFELGVWKAVFIHLLRLLDASKQTMIHELDRRYRQVPTFGRDTIRRFRSNSSEMKRMAARDFEDLLLCAIPVFDKLLPEPHNASVKTLLFLLCHWHGLAKLRMHTDDTLTLMESVTIKLGEHLRMFTNETCAAFSTKELRREAEARTRREGREALLKRGSSSVAPPNQPSVAQAATRKPKTLNLQTYKLHALGDYTEQIRIFGTTDSYSTQPGELEHRVGKGRFSRTSRKVFIPQLASIERRQVRIRRIRAKLAALQAEPKEPVSIKPEDHHHIGRTQNFPEDLMLFVRKNSDDPLAKNFVLKLKAHFLPRVRAIHGVEMCADSSEPSILGVHHAETSNLDRMEHHDLSTLNQVVFKGDRIYRHNIFHVNYTTYDVRRAQDTINPRTEHRDIMLLAPLDSAHPFLYARVLGIFHANVIYTGPGLKDYHPRCLEVLWVRWFEVVDAPAGWEHAALDSLRFVPNAQDDAYGFINPADVLRGCHLIPAFADGRMHPDGVSMSRNAKDGADWKKYYVNRFVDRDMLLRYHWGHGVGHVYSHVPRAGTDRDGCVPTPSPFSTDPVHEGLEAVLGPNVQVDSSDQAKAPIAPDNWDDWDNPDSDDLDGPTAGETLSSDSEWDLGSNPDSDSDALMIASYNLESTHPGIDVLEYDDYRY</sequence>
<gene>
    <name evidence="2" type="ORF">HYDPIDRAFT_90003</name>
</gene>
<accession>A0A0C9VFR3</accession>
<name>A0A0C9VFR3_9AGAM</name>
<reference evidence="2 3" key="1">
    <citation type="submission" date="2014-04" db="EMBL/GenBank/DDBJ databases">
        <title>Evolutionary Origins and Diversification of the Mycorrhizal Mutualists.</title>
        <authorList>
            <consortium name="DOE Joint Genome Institute"/>
            <consortium name="Mycorrhizal Genomics Consortium"/>
            <person name="Kohler A."/>
            <person name="Kuo A."/>
            <person name="Nagy L.G."/>
            <person name="Floudas D."/>
            <person name="Copeland A."/>
            <person name="Barry K.W."/>
            <person name="Cichocki N."/>
            <person name="Veneault-Fourrey C."/>
            <person name="LaButti K."/>
            <person name="Lindquist E.A."/>
            <person name="Lipzen A."/>
            <person name="Lundell T."/>
            <person name="Morin E."/>
            <person name="Murat C."/>
            <person name="Riley R."/>
            <person name="Ohm R."/>
            <person name="Sun H."/>
            <person name="Tunlid A."/>
            <person name="Henrissat B."/>
            <person name="Grigoriev I.V."/>
            <person name="Hibbett D.S."/>
            <person name="Martin F."/>
        </authorList>
    </citation>
    <scope>NUCLEOTIDE SEQUENCE [LARGE SCALE GENOMIC DNA]</scope>
    <source>
        <strain evidence="2 3">MD-312</strain>
    </source>
</reference>
<dbReference type="Proteomes" id="UP000053820">
    <property type="component" value="Unassembled WGS sequence"/>
</dbReference>
<protein>
    <submittedName>
        <fullName evidence="2">Uncharacterized protein</fullName>
    </submittedName>
</protein>
<feature type="compositionally biased region" description="Basic and acidic residues" evidence="1">
    <location>
        <begin position="517"/>
        <end position="534"/>
    </location>
</feature>
<feature type="compositionally biased region" description="Acidic residues" evidence="1">
    <location>
        <begin position="966"/>
        <end position="979"/>
    </location>
</feature>
<organism evidence="2 3">
    <name type="scientific">Hydnomerulius pinastri MD-312</name>
    <dbReference type="NCBI Taxonomy" id="994086"/>
    <lineage>
        <taxon>Eukaryota</taxon>
        <taxon>Fungi</taxon>
        <taxon>Dikarya</taxon>
        <taxon>Basidiomycota</taxon>
        <taxon>Agaricomycotina</taxon>
        <taxon>Agaricomycetes</taxon>
        <taxon>Agaricomycetidae</taxon>
        <taxon>Boletales</taxon>
        <taxon>Boletales incertae sedis</taxon>
        <taxon>Leucogyrophana</taxon>
    </lineage>
</organism>
<dbReference type="InterPro" id="IPR041078">
    <property type="entry name" value="Plavaka"/>
</dbReference>
<evidence type="ECO:0000313" key="3">
    <source>
        <dbReference type="Proteomes" id="UP000053820"/>
    </source>
</evidence>
<keyword evidence="3" id="KW-1185">Reference proteome</keyword>
<evidence type="ECO:0000256" key="1">
    <source>
        <dbReference type="SAM" id="MobiDB-lite"/>
    </source>
</evidence>
<dbReference type="Pfam" id="PF18759">
    <property type="entry name" value="Plavaka"/>
    <property type="match status" value="1"/>
</dbReference>